<dbReference type="Pfam" id="PF16870">
    <property type="entry name" value="OxoGdeHyase_C"/>
    <property type="match status" value="1"/>
</dbReference>
<feature type="compositionally biased region" description="Gly residues" evidence="12">
    <location>
        <begin position="47"/>
        <end position="57"/>
    </location>
</feature>
<sequence>MSSQSPDPLATFGPNEWLVDDLYQQYLKDKNSVDKAWWSFFADYRPDGGGPASGGQSEGPTSNGASANGASNGSPAKTSASRAPSGASASATPAAVGKDAPRTPAAGPGGPAGAGDGGNAAAKPAADADQAPTPAKDVAAERSKARAKAPSRDPKPDGRPDADHTANGHQAHGSPDPSEAELSNTQPIARDTVNDTVPEAEPVQDTRTPLRGVSARIVSNMEASLDVPTATSVRAVPAKLLIDNRTVVNNHLARSRGGKVSFTHLLGWAIVKALHVVPEMNNALGEDEKGKPVLVQPGHVNFGLAIDLKKDDGSRTLVVPSIKGAEAMNFAQFWSAYEEMVRKARTGALTLEDYAGTTISLTNPGGIGTVHSVPRLMKGAGAIIGAGALDYPAEWSGASLDTLNKNAVSKIMTLTSTYDHRVIQGAVSGEFLRVVSELLLGENDFYDEIFAALKVPYEPIRWVRDIDTSHDDDINKTARVQELIHAYRVRGHLMADTDPLEYKQRRHSDLDVTTHGLTLWDLDRTFPTGGFGGAPFLKLRKILGVLRDSYCRSIGIEYMHIQDPEQRRWIQDRVEVGYQKATTDEQLRILRRLNAAEAFETFLQTKYVGQKRFSLEGGESAIAMMDRILSHAADDDLDEVCIGMPHRGRLNVLANIAGKSYAQIFAEFEGTQDPKSVQGSGDVKYHLGTEGEFTSDTGRKIDVYLAANPSHLEAVDPVLEGIARAKQDRVNLAGSAYTVLPILMHGDAAFAGQGVVAETLNLSQLRGYRTGGTIHLVVNNQVGFTTAPSSSRSSTYSTDVARMVQAPIFHVNGDDPEACVQVAELAYDYRQAFHKDVVIDMICYRRRGHNEGDDPSMTQPLMYHLIEAKRSVRKLYTEALVGRGDITLEHAEDALRDYQKQLERAFTETKAAKQAASQSAPEAPSRSSAGTDAEGHGGLERPSAQEEDDTREDRSGYGTSVSESTLLKIGDTWVNPPEGFTVHPKLQKLMQKRADMVRNGGIDWAMGELAAFGSLLMEGVPVRLAGQDTRRGTFTQRHAVLVDKQNGNEWTPLRYLSDDQAWLWIYDSLLSEFAAMGFEYGYSVERPDALVLWEAQFGDFANGAQTIIDEFISSSEQKWTQRSSVVLLLPHGYEGQGPDHSSARIERFLTLFAEDNMTIAYPSTPASYFHLLRRQAFARPRRPLVVFTPKQLLRLKAAVSEPGDLTTGSFRPVITDAKKLDGDKVTRVLLASARIVYDLEAERERRDDDTTAIVRVEQLAPIPAKEIAEAVAAYPNAELVWVQDEPKNQGAWPFMALNLPEELAQLGEHRGLRVVSRKASASPASGSSKRHQAQLAELLSGSFDR</sequence>
<dbReference type="NCBIfam" id="NF006914">
    <property type="entry name" value="PRK09404.1"/>
    <property type="match status" value="1"/>
</dbReference>
<dbReference type="GO" id="GO:0005829">
    <property type="term" value="C:cytosol"/>
    <property type="evidence" value="ECO:0007669"/>
    <property type="project" value="TreeGrafter"/>
</dbReference>
<dbReference type="InterPro" id="IPR023213">
    <property type="entry name" value="CAT-like_dom_sf"/>
</dbReference>
<keyword evidence="6" id="KW-0460">Magnesium</keyword>
<dbReference type="PANTHER" id="PTHR23152:SF4">
    <property type="entry name" value="2-OXOADIPATE DEHYDROGENASE COMPLEX COMPONENT E1"/>
    <property type="match status" value="1"/>
</dbReference>
<dbReference type="PANTHER" id="PTHR23152">
    <property type="entry name" value="2-OXOGLUTARATE DEHYDROGENASE"/>
    <property type="match status" value="1"/>
</dbReference>
<dbReference type="EC" id="1.2.4.2" evidence="14"/>
<dbReference type="GO" id="GO:0000287">
    <property type="term" value="F:magnesium ion binding"/>
    <property type="evidence" value="ECO:0007669"/>
    <property type="project" value="UniProtKB-ARBA"/>
</dbReference>
<dbReference type="NCBIfam" id="TIGR00239">
    <property type="entry name" value="2oxo_dh_E1"/>
    <property type="match status" value="1"/>
</dbReference>
<dbReference type="Pfam" id="PF02779">
    <property type="entry name" value="Transket_pyr"/>
    <property type="match status" value="1"/>
</dbReference>
<evidence type="ECO:0000256" key="1">
    <source>
        <dbReference type="ARBA" id="ARBA00001946"/>
    </source>
</evidence>
<dbReference type="InterPro" id="IPR011603">
    <property type="entry name" value="2oxoglutarate_DH_E1"/>
</dbReference>
<dbReference type="InterPro" id="IPR001017">
    <property type="entry name" value="DH_E1"/>
</dbReference>
<dbReference type="InterPro" id="IPR031717">
    <property type="entry name" value="ODO-1/KGD_C"/>
</dbReference>
<dbReference type="Pfam" id="PF00198">
    <property type="entry name" value="2-oxoacid_dh"/>
    <property type="match status" value="1"/>
</dbReference>
<evidence type="ECO:0000256" key="4">
    <source>
        <dbReference type="ARBA" id="ARBA00022532"/>
    </source>
</evidence>
<feature type="region of interest" description="Disordered" evidence="12">
    <location>
        <begin position="42"/>
        <end position="183"/>
    </location>
</feature>
<feature type="compositionally biased region" description="Low complexity" evidence="12">
    <location>
        <begin position="1317"/>
        <end position="1327"/>
    </location>
</feature>
<dbReference type="SMART" id="SM00861">
    <property type="entry name" value="Transket_pyr"/>
    <property type="match status" value="1"/>
</dbReference>
<dbReference type="SUPFAM" id="SSF52777">
    <property type="entry name" value="CoA-dependent acyltransferases"/>
    <property type="match status" value="1"/>
</dbReference>
<dbReference type="GO" id="GO:0030976">
    <property type="term" value="F:thiamine pyrophosphate binding"/>
    <property type="evidence" value="ECO:0007669"/>
    <property type="project" value="InterPro"/>
</dbReference>
<evidence type="ECO:0000256" key="3">
    <source>
        <dbReference type="ARBA" id="ARBA00004813"/>
    </source>
</evidence>
<dbReference type="SUPFAM" id="SSF52518">
    <property type="entry name" value="Thiamin diphosphate-binding fold (THDP-binding)"/>
    <property type="match status" value="2"/>
</dbReference>
<organism evidence="14 15">
    <name type="scientific">Allobranchiibius huperziae</name>
    <dbReference type="NCBI Taxonomy" id="1874116"/>
    <lineage>
        <taxon>Bacteria</taxon>
        <taxon>Bacillati</taxon>
        <taxon>Actinomycetota</taxon>
        <taxon>Actinomycetes</taxon>
        <taxon>Micrococcales</taxon>
        <taxon>Dermacoccaceae</taxon>
        <taxon>Allobranchiibius</taxon>
    </lineage>
</organism>
<feature type="region of interest" description="Disordered" evidence="12">
    <location>
        <begin position="1317"/>
        <end position="1345"/>
    </location>
</feature>
<evidence type="ECO:0000256" key="11">
    <source>
        <dbReference type="ARBA" id="ARBA00052761"/>
    </source>
</evidence>
<dbReference type="InterPro" id="IPR032106">
    <property type="entry name" value="2-oxogl_dehyd_N"/>
</dbReference>
<keyword evidence="7 14" id="KW-0560">Oxidoreductase</keyword>
<dbReference type="InterPro" id="IPR042179">
    <property type="entry name" value="KGD_C_sf"/>
</dbReference>
<feature type="compositionally biased region" description="Low complexity" evidence="12">
    <location>
        <begin position="58"/>
        <end position="95"/>
    </location>
</feature>
<dbReference type="GO" id="GO:0045252">
    <property type="term" value="C:oxoglutarate dehydrogenase complex"/>
    <property type="evidence" value="ECO:0007669"/>
    <property type="project" value="TreeGrafter"/>
</dbReference>
<comment type="caution">
    <text evidence="14">The sequence shown here is derived from an EMBL/GenBank/DDBJ whole genome shotgun (WGS) entry which is preliminary data.</text>
</comment>
<dbReference type="CDD" id="cd02016">
    <property type="entry name" value="TPP_E1_OGDC_like"/>
    <property type="match status" value="1"/>
</dbReference>
<evidence type="ECO:0000256" key="10">
    <source>
        <dbReference type="ARBA" id="ARBA00051911"/>
    </source>
</evidence>
<feature type="compositionally biased region" description="Low complexity" evidence="12">
    <location>
        <begin position="912"/>
        <end position="929"/>
    </location>
</feature>
<proteinExistence type="predicted"/>
<evidence type="ECO:0000313" key="15">
    <source>
        <dbReference type="Proteomes" id="UP000571817"/>
    </source>
</evidence>
<reference evidence="14 15" key="1">
    <citation type="submission" date="2020-07" db="EMBL/GenBank/DDBJ databases">
        <title>Sequencing the genomes of 1000 actinobacteria strains.</title>
        <authorList>
            <person name="Klenk H.-P."/>
        </authorList>
    </citation>
    <scope>NUCLEOTIDE SEQUENCE [LARGE SCALE GENOMIC DNA]</scope>
    <source>
        <strain evidence="14 15">DSM 29531</strain>
    </source>
</reference>
<comment type="catalytic activity">
    <reaction evidence="11">
        <text>N(6)-[(R)-dihydrolipoyl]-L-lysyl-[protein] + succinyl-CoA = N(6)-[(R)-S(8)-succinyldihydrolipoyl]-L-lysyl-[protein] + CoA</text>
        <dbReference type="Rhea" id="RHEA:15213"/>
        <dbReference type="Rhea" id="RHEA-COMP:10475"/>
        <dbReference type="Rhea" id="RHEA-COMP:20092"/>
        <dbReference type="ChEBI" id="CHEBI:57287"/>
        <dbReference type="ChEBI" id="CHEBI:57292"/>
        <dbReference type="ChEBI" id="CHEBI:83100"/>
        <dbReference type="ChEBI" id="CHEBI:83120"/>
        <dbReference type="EC" id="2.3.1.61"/>
    </reaction>
</comment>
<evidence type="ECO:0000256" key="5">
    <source>
        <dbReference type="ARBA" id="ARBA00022723"/>
    </source>
</evidence>
<dbReference type="UniPathway" id="UPA00223">
    <property type="reaction ID" value="UER00997"/>
</dbReference>
<feature type="compositionally biased region" description="Gly residues" evidence="12">
    <location>
        <begin position="107"/>
        <end position="118"/>
    </location>
</feature>
<evidence type="ECO:0000256" key="6">
    <source>
        <dbReference type="ARBA" id="ARBA00022842"/>
    </source>
</evidence>
<feature type="domain" description="Transketolase-like pyrimidine-binding" evidence="13">
    <location>
        <begin position="1002"/>
        <end position="1195"/>
    </location>
</feature>
<dbReference type="InterPro" id="IPR001078">
    <property type="entry name" value="2-oxoacid_DH_actylTfrase"/>
</dbReference>
<dbReference type="RefSeq" id="WP_179482122.1">
    <property type="nucleotide sequence ID" value="NZ_JACCFW010000001.1"/>
</dbReference>
<keyword evidence="5" id="KW-0479">Metal-binding</keyword>
<comment type="cofactor">
    <cofactor evidence="2">
        <name>thiamine diphosphate</name>
        <dbReference type="ChEBI" id="CHEBI:58937"/>
    </cofactor>
</comment>
<accession>A0A853DHF4</accession>
<gene>
    <name evidence="14" type="ORF">HNR15_002406</name>
</gene>
<comment type="cofactor">
    <cofactor evidence="1">
        <name>Mg(2+)</name>
        <dbReference type="ChEBI" id="CHEBI:18420"/>
    </cofactor>
</comment>
<dbReference type="Gene3D" id="3.40.50.11610">
    <property type="entry name" value="Multifunctional 2-oxoglutarate metabolism enzyme, C-terminal domain"/>
    <property type="match status" value="1"/>
</dbReference>
<dbReference type="Gene3D" id="3.30.559.10">
    <property type="entry name" value="Chloramphenicol acetyltransferase-like domain"/>
    <property type="match status" value="1"/>
</dbReference>
<keyword evidence="4" id="KW-0816">Tricarboxylic acid cycle</keyword>
<dbReference type="Pfam" id="PF16078">
    <property type="entry name" value="2-oxogl_dehyd_N"/>
    <property type="match status" value="1"/>
</dbReference>
<dbReference type="NCBIfam" id="NF008907">
    <property type="entry name" value="PRK12270.1"/>
    <property type="match status" value="1"/>
</dbReference>
<keyword evidence="9" id="KW-0511">Multifunctional enzyme</keyword>
<evidence type="ECO:0000256" key="9">
    <source>
        <dbReference type="ARBA" id="ARBA00023268"/>
    </source>
</evidence>
<protein>
    <submittedName>
        <fullName evidence="14">2-oxoglutarate dehydrogenase E1 component</fullName>
        <ecNumber evidence="14">1.2.4.2</ecNumber>
    </submittedName>
</protein>
<dbReference type="EMBL" id="JACCFW010000001">
    <property type="protein sequence ID" value="NYJ75443.1"/>
    <property type="molecule type" value="Genomic_DNA"/>
</dbReference>
<dbReference type="InterPro" id="IPR029061">
    <property type="entry name" value="THDP-binding"/>
</dbReference>
<evidence type="ECO:0000256" key="7">
    <source>
        <dbReference type="ARBA" id="ARBA00023002"/>
    </source>
</evidence>
<dbReference type="Gene3D" id="1.10.287.1150">
    <property type="entry name" value="TPP helical domain"/>
    <property type="match status" value="1"/>
</dbReference>
<keyword evidence="8" id="KW-0786">Thiamine pyrophosphate</keyword>
<evidence type="ECO:0000313" key="14">
    <source>
        <dbReference type="EMBL" id="NYJ75443.1"/>
    </source>
</evidence>
<dbReference type="Proteomes" id="UP000571817">
    <property type="component" value="Unassembled WGS sequence"/>
</dbReference>
<dbReference type="GO" id="GO:0004149">
    <property type="term" value="F:dihydrolipoyllysine-residue succinyltransferase activity"/>
    <property type="evidence" value="ECO:0007669"/>
    <property type="project" value="UniProtKB-EC"/>
</dbReference>
<evidence type="ECO:0000256" key="12">
    <source>
        <dbReference type="SAM" id="MobiDB-lite"/>
    </source>
</evidence>
<dbReference type="Pfam" id="PF00676">
    <property type="entry name" value="E1_dh"/>
    <property type="match status" value="1"/>
</dbReference>
<feature type="compositionally biased region" description="Low complexity" evidence="12">
    <location>
        <begin position="119"/>
        <end position="137"/>
    </location>
</feature>
<feature type="region of interest" description="Disordered" evidence="12">
    <location>
        <begin position="909"/>
        <end position="961"/>
    </location>
</feature>
<dbReference type="Gene3D" id="3.40.50.12470">
    <property type="match status" value="1"/>
</dbReference>
<dbReference type="GO" id="GO:0006099">
    <property type="term" value="P:tricarboxylic acid cycle"/>
    <property type="evidence" value="ECO:0007669"/>
    <property type="project" value="UniProtKB-UniPathway"/>
</dbReference>
<evidence type="ECO:0000256" key="2">
    <source>
        <dbReference type="ARBA" id="ARBA00001964"/>
    </source>
</evidence>
<dbReference type="Gene3D" id="3.40.50.970">
    <property type="match status" value="1"/>
</dbReference>
<dbReference type="GO" id="GO:0004591">
    <property type="term" value="F:oxoglutarate dehydrogenase (succinyl-transferring) activity"/>
    <property type="evidence" value="ECO:0007669"/>
    <property type="project" value="UniProtKB-EC"/>
</dbReference>
<dbReference type="InterPro" id="IPR005475">
    <property type="entry name" value="Transketolase-like_Pyr-bd"/>
</dbReference>
<feature type="compositionally biased region" description="Basic and acidic residues" evidence="12">
    <location>
        <begin position="138"/>
        <end position="166"/>
    </location>
</feature>
<evidence type="ECO:0000259" key="13">
    <source>
        <dbReference type="SMART" id="SM00861"/>
    </source>
</evidence>
<evidence type="ECO:0000256" key="8">
    <source>
        <dbReference type="ARBA" id="ARBA00023052"/>
    </source>
</evidence>
<comment type="catalytic activity">
    <reaction evidence="10">
        <text>N(6)-[(R)-lipoyl]-L-lysyl-[protein] + 2-oxoglutarate + H(+) = N(6)-[(R)-S(8)-succinyldihydrolipoyl]-L-lysyl-[protein] + CO2</text>
        <dbReference type="Rhea" id="RHEA:12188"/>
        <dbReference type="Rhea" id="RHEA-COMP:10474"/>
        <dbReference type="Rhea" id="RHEA-COMP:20092"/>
        <dbReference type="ChEBI" id="CHEBI:15378"/>
        <dbReference type="ChEBI" id="CHEBI:16526"/>
        <dbReference type="ChEBI" id="CHEBI:16810"/>
        <dbReference type="ChEBI" id="CHEBI:83099"/>
        <dbReference type="ChEBI" id="CHEBI:83120"/>
        <dbReference type="EC" id="1.2.4.2"/>
    </reaction>
</comment>
<comment type="pathway">
    <text evidence="3">Carbohydrate metabolism; tricarboxylic acid cycle; succinyl-CoA from 2-oxoglutarate (dehydrogenase route): step 1/1.</text>
</comment>
<name>A0A853DHF4_9MICO</name>
<keyword evidence="15" id="KW-1185">Reference proteome</keyword>